<dbReference type="Gene3D" id="3.40.50.300">
    <property type="entry name" value="P-loop containing nucleotide triphosphate hydrolases"/>
    <property type="match status" value="2"/>
</dbReference>
<dbReference type="Pfam" id="PF13476">
    <property type="entry name" value="AAA_23"/>
    <property type="match status" value="1"/>
</dbReference>
<dbReference type="RefSeq" id="YP_009834333.1">
    <property type="nucleotide sequence ID" value="NC_048673.1"/>
</dbReference>
<dbReference type="CDD" id="cd00267">
    <property type="entry name" value="ABC_ATPase"/>
    <property type="match status" value="1"/>
</dbReference>
<keyword evidence="4" id="KW-1185">Reference proteome</keyword>
<dbReference type="PANTHER" id="PTHR32114:SF2">
    <property type="entry name" value="ABC TRANSPORTER ABCH.3"/>
    <property type="match status" value="1"/>
</dbReference>
<keyword evidence="3" id="KW-0378">Hydrolase</keyword>
<dbReference type="GeneID" id="55604400"/>
<dbReference type="GO" id="GO:0004519">
    <property type="term" value="F:endonuclease activity"/>
    <property type="evidence" value="ECO:0007669"/>
    <property type="project" value="UniProtKB-KW"/>
</dbReference>
<dbReference type="Proteomes" id="UP000226092">
    <property type="component" value="Segment"/>
</dbReference>
<keyword evidence="3" id="KW-0255">Endonuclease</keyword>
<dbReference type="Gene3D" id="1.10.287.510">
    <property type="entry name" value="Helix hairpin bin"/>
    <property type="match status" value="1"/>
</dbReference>
<evidence type="ECO:0000259" key="2">
    <source>
        <dbReference type="Pfam" id="PF13476"/>
    </source>
</evidence>
<reference evidence="3 4" key="1">
    <citation type="submission" date="2017-07" db="EMBL/GenBank/DDBJ databases">
        <title>In vitro design and evaluation of phage cocktails against multidrug-resistant Aeromonas salmonicida.</title>
        <authorList>
            <person name="Chen L."/>
            <person name="Yuan S."/>
            <person name="Ma Y."/>
        </authorList>
    </citation>
    <scope>NUCLEOTIDE SEQUENCE [LARGE SCALE GENOMIC DNA]</scope>
</reference>
<dbReference type="InterPro" id="IPR027417">
    <property type="entry name" value="P-loop_NTPase"/>
</dbReference>
<keyword evidence="1" id="KW-0175">Coiled coil</keyword>
<evidence type="ECO:0000313" key="4">
    <source>
        <dbReference type="Proteomes" id="UP000226092"/>
    </source>
</evidence>
<evidence type="ECO:0000256" key="1">
    <source>
        <dbReference type="SAM" id="Coils"/>
    </source>
</evidence>
<organism evidence="3 4">
    <name type="scientific">Aeromonas phage AS-zj</name>
    <dbReference type="NCBI Taxonomy" id="2024208"/>
    <lineage>
        <taxon>Viruses</taxon>
        <taxon>Duplodnaviria</taxon>
        <taxon>Heunggongvirae</taxon>
        <taxon>Uroviricota</taxon>
        <taxon>Caudoviricetes</taxon>
        <taxon>Pantevenvirales</taxon>
        <taxon>Straboviridae</taxon>
        <taxon>Emmerichvirinae</taxon>
        <taxon>Ceceduovirus</taxon>
        <taxon>Ceceduovirus aszj</taxon>
    </lineage>
</organism>
<dbReference type="EMBL" id="MF448340">
    <property type="protein sequence ID" value="ASU00519.1"/>
    <property type="molecule type" value="Genomic_DNA"/>
</dbReference>
<keyword evidence="3" id="KW-0540">Nuclease</keyword>
<dbReference type="PANTHER" id="PTHR32114">
    <property type="entry name" value="ABC TRANSPORTER ABCH.3"/>
    <property type="match status" value="1"/>
</dbReference>
<dbReference type="SUPFAM" id="SSF75712">
    <property type="entry name" value="Rad50 coiled-coil Zn hook"/>
    <property type="match status" value="1"/>
</dbReference>
<dbReference type="InterPro" id="IPR038729">
    <property type="entry name" value="Rad50/SbcC_AAA"/>
</dbReference>
<feature type="coiled-coil region" evidence="1">
    <location>
        <begin position="401"/>
        <end position="428"/>
    </location>
</feature>
<name>A0A223LGA5_9CAUD</name>
<accession>A0A223LGA5</accession>
<dbReference type="KEGG" id="vg:55604400"/>
<sequence>MDITFNWISYKNIMSVGAAPIRVQLDESAKTLVTGSNGAGKSTMIEALSFLMYGKPYRKLKKDQLINQINKKNLYTEGELTIGGKVVHIERGIKPTIFKVTVDGEPIPEAASAIEYQRILEEDILKVSHESFKQLIVLGTAGYTPFMELKPEQRRTMVEDLLKLSVLGQMNKLNNVELKQVNTAYDLVSVEMTGLENEYRSIEKSIEEQKVSNEAAISQQTEQVKTLVSRIHSAKGEIEKLKGSLVDLVEPDSSDIDEIVKRIEQEYLDSGHVLRLSIDNTKHQISCVESKYDELIEKAKNEVVDESSFLNEIKELESTLIDDKILDDRISGLKSQSFEVPKPEDNRIKIDVSLGDRKTVKSSRLFELDFIIKEKTKALENFADGVCPTCGTDVSDGHSHVDAIRDELESAKSEKEKVESEISEITALIDADKAAVRASEEEYAVSLTEWSNQEKEFNQSISDEVLKEQRKVSEHNSGVREKIGVLKTRLETISGETKRKISSLETQKSNEMIELKTKLSATQSQLDRIDIDKDRKITDLTAEHNRKVEDIARQRAVIESTIAATEKSIAENTEMAKFIKDNIDNLKSKVFESPRMAEVQSILSEKAKENEELFNQKFSCGILKDMLKDDAIKGDIVKKYIPLFNSKINEYLGITGADYVFSLNESFEETIKSRGRDEFTYMSFSQGEKARINIALLFTWRYIASLVSGTNISMLILDEIFDGGMDSEGVYAVNRLLNEIGGNTFIISHRVENRDDSFTSHMKMTKKGRFTVMERE</sequence>
<proteinExistence type="predicted"/>
<dbReference type="SUPFAM" id="SSF52540">
    <property type="entry name" value="P-loop containing nucleoside triphosphate hydrolases"/>
    <property type="match status" value="1"/>
</dbReference>
<feature type="domain" description="Rad50/SbcC-type AAA" evidence="2">
    <location>
        <begin position="8"/>
        <end position="224"/>
    </location>
</feature>
<evidence type="ECO:0000313" key="3">
    <source>
        <dbReference type="EMBL" id="ASU00519.1"/>
    </source>
</evidence>
<protein>
    <submittedName>
        <fullName evidence="3">Endonuclease subunit</fullName>
    </submittedName>
</protein>